<feature type="chain" id="PRO_5006131662" description="Quinoprotein dehydrogenase-associated SoxYZ-like carrier" evidence="1">
    <location>
        <begin position="22"/>
        <end position="267"/>
    </location>
</feature>
<dbReference type="Pfam" id="PF13501">
    <property type="entry name" value="SoxY"/>
    <property type="match status" value="1"/>
</dbReference>
<accession>A0A0P6VND4</accession>
<comment type="caution">
    <text evidence="4">The sequence shown here is derived from an EMBL/GenBank/DDBJ whole genome shotgun (WGS) entry which is preliminary data.</text>
</comment>
<dbReference type="InterPro" id="IPR013783">
    <property type="entry name" value="Ig-like_fold"/>
</dbReference>
<evidence type="ECO:0000313" key="5">
    <source>
        <dbReference type="Proteomes" id="UP000048984"/>
    </source>
</evidence>
<dbReference type="InterPro" id="IPR014880">
    <property type="entry name" value="SoxZ_dom"/>
</dbReference>
<evidence type="ECO:0000313" key="4">
    <source>
        <dbReference type="EMBL" id="KPL51775.1"/>
    </source>
</evidence>
<evidence type="ECO:0000256" key="1">
    <source>
        <dbReference type="SAM" id="SignalP"/>
    </source>
</evidence>
<dbReference type="AlphaFoldDB" id="A0A0P6VND4"/>
<proteinExistence type="predicted"/>
<sequence>MRARFRQVVAGAFLAAGLTVAGVPVAGAEDQTTWTGLKTDVFGTRAIEDGKGILTLSTPVRAEDAATVPVDFSVALPEGDGRSVKAVTLIIDENPSPVAATFRFGDGQREVGLSTRIRVNSYSYVRAIAETSDGRLYMTANYVKASGGCSAPAGKDPQEALQNLGKMKFRRYAAAGQSEAQIQIRHPNNSGLQMDQVSRLYIPAWFVRNVTVRQGDKTLLAMEGGISISEDPTFRFKMPEQPGDVTVDVVDTENKVFTGRFEGKSGS</sequence>
<reference evidence="4 5" key="1">
    <citation type="submission" date="2015-09" db="EMBL/GenBank/DDBJ databases">
        <authorList>
            <person name="Jackson K.R."/>
            <person name="Lunt B.L."/>
            <person name="Fisher J.N.B."/>
            <person name="Gardner A.V."/>
            <person name="Bailey M.E."/>
            <person name="Deus L.M."/>
            <person name="Earl A.S."/>
            <person name="Gibby P.D."/>
            <person name="Hartmann K.A."/>
            <person name="Liu J.E."/>
            <person name="Manci A.M."/>
            <person name="Nielsen D.A."/>
            <person name="Solomon M.B."/>
            <person name="Breakwell D.P."/>
            <person name="Burnett S.H."/>
            <person name="Grose J.H."/>
        </authorList>
    </citation>
    <scope>NUCLEOTIDE SEQUENCE [LARGE SCALE GENOMIC DNA]</scope>
    <source>
        <strain evidence="4 5">16</strain>
    </source>
</reference>
<dbReference type="InterPro" id="IPR014756">
    <property type="entry name" value="Ig_E-set"/>
</dbReference>
<dbReference type="SUPFAM" id="SSF81296">
    <property type="entry name" value="E set domains"/>
    <property type="match status" value="1"/>
</dbReference>
<dbReference type="Gene3D" id="2.60.40.10">
    <property type="entry name" value="Immunoglobulins"/>
    <property type="match status" value="1"/>
</dbReference>
<dbReference type="InterPro" id="IPR032711">
    <property type="entry name" value="SoxY"/>
</dbReference>
<organism evidence="4 5">
    <name type="scientific">Prosthecodimorpha hirschii</name>
    <dbReference type="NCBI Taxonomy" id="665126"/>
    <lineage>
        <taxon>Bacteria</taxon>
        <taxon>Pseudomonadati</taxon>
        <taxon>Pseudomonadota</taxon>
        <taxon>Alphaproteobacteria</taxon>
        <taxon>Hyphomicrobiales</taxon>
        <taxon>Ancalomicrobiaceae</taxon>
        <taxon>Prosthecodimorpha</taxon>
    </lineage>
</organism>
<evidence type="ECO:0000259" key="2">
    <source>
        <dbReference type="Pfam" id="PF08770"/>
    </source>
</evidence>
<feature type="domain" description="Sulphur oxidation protein SoxZ" evidence="2">
    <location>
        <begin position="173"/>
        <end position="260"/>
    </location>
</feature>
<feature type="domain" description="Ig-like SoxY" evidence="3">
    <location>
        <begin position="39"/>
        <end position="149"/>
    </location>
</feature>
<feature type="signal peptide" evidence="1">
    <location>
        <begin position="1"/>
        <end position="21"/>
    </location>
</feature>
<keyword evidence="1" id="KW-0732">Signal</keyword>
<evidence type="ECO:0000259" key="3">
    <source>
        <dbReference type="Pfam" id="PF13501"/>
    </source>
</evidence>
<dbReference type="InterPro" id="IPR038162">
    <property type="entry name" value="SoxY_sf"/>
</dbReference>
<dbReference type="InterPro" id="IPR030831">
    <property type="entry name" value="Fuse-rel_SoxYZ"/>
</dbReference>
<reference evidence="4 5" key="2">
    <citation type="submission" date="2015-10" db="EMBL/GenBank/DDBJ databases">
        <title>Draft Genome Sequence of Prosthecomicrobium hirschii ATCC 27832.</title>
        <authorList>
            <person name="Daniel J."/>
            <person name="Givan S.A."/>
            <person name="Brun Y.V."/>
            <person name="Brown P.J."/>
        </authorList>
    </citation>
    <scope>NUCLEOTIDE SEQUENCE [LARGE SCALE GENOMIC DNA]</scope>
    <source>
        <strain evidence="4 5">16</strain>
    </source>
</reference>
<dbReference type="STRING" id="665126.ABB55_05635"/>
<protein>
    <recommendedName>
        <fullName evidence="6">Quinoprotein dehydrogenase-associated SoxYZ-like carrier</fullName>
    </recommendedName>
</protein>
<dbReference type="Pfam" id="PF08770">
    <property type="entry name" value="SoxZ"/>
    <property type="match status" value="1"/>
</dbReference>
<dbReference type="Gene3D" id="2.60.40.2470">
    <property type="entry name" value="SoxY domain"/>
    <property type="match status" value="1"/>
</dbReference>
<keyword evidence="5" id="KW-1185">Reference proteome</keyword>
<dbReference type="OrthoDB" id="8538315at2"/>
<gene>
    <name evidence="4" type="ORF">ABB55_05635</name>
</gene>
<dbReference type="RefSeq" id="WP_054357938.1">
    <property type="nucleotide sequence ID" value="NZ_LJYW01000001.1"/>
</dbReference>
<dbReference type="EMBL" id="LJYW01000001">
    <property type="protein sequence ID" value="KPL51775.1"/>
    <property type="molecule type" value="Genomic_DNA"/>
</dbReference>
<dbReference type="NCBIfam" id="TIGR04557">
    <property type="entry name" value="fuse_rel_SoxYZ"/>
    <property type="match status" value="1"/>
</dbReference>
<evidence type="ECO:0008006" key="6">
    <source>
        <dbReference type="Google" id="ProtNLM"/>
    </source>
</evidence>
<dbReference type="Proteomes" id="UP000048984">
    <property type="component" value="Unassembled WGS sequence"/>
</dbReference>
<name>A0A0P6VND4_9HYPH</name>